<dbReference type="GO" id="GO:0006384">
    <property type="term" value="P:transcription initiation at RNA polymerase III promoter"/>
    <property type="evidence" value="ECO:0007669"/>
    <property type="project" value="TreeGrafter"/>
</dbReference>
<organism evidence="6 7">
    <name type="scientific">Gossypium lobatum</name>
    <dbReference type="NCBI Taxonomy" id="34289"/>
    <lineage>
        <taxon>Eukaryota</taxon>
        <taxon>Viridiplantae</taxon>
        <taxon>Streptophyta</taxon>
        <taxon>Embryophyta</taxon>
        <taxon>Tracheophyta</taxon>
        <taxon>Spermatophyta</taxon>
        <taxon>Magnoliopsida</taxon>
        <taxon>eudicotyledons</taxon>
        <taxon>Gunneridae</taxon>
        <taxon>Pentapetalae</taxon>
        <taxon>rosids</taxon>
        <taxon>malvids</taxon>
        <taxon>Malvales</taxon>
        <taxon>Malvaceae</taxon>
        <taxon>Malvoideae</taxon>
        <taxon>Gossypium</taxon>
    </lineage>
</organism>
<evidence type="ECO:0000313" key="6">
    <source>
        <dbReference type="EMBL" id="MBA0549320.1"/>
    </source>
</evidence>
<keyword evidence="7" id="KW-1185">Reference proteome</keyword>
<dbReference type="PANTHER" id="PTHR12709:SF1">
    <property type="entry name" value="DNA-DIRECTED RNA POLYMERASE III SUBUNIT RPC8"/>
    <property type="match status" value="1"/>
</dbReference>
<keyword evidence="3 4" id="KW-0804">Transcription</keyword>
<dbReference type="InterPro" id="IPR045113">
    <property type="entry name" value="Rpb7-like"/>
</dbReference>
<dbReference type="GO" id="GO:0005666">
    <property type="term" value="C:RNA polymerase III complex"/>
    <property type="evidence" value="ECO:0007669"/>
    <property type="project" value="TreeGrafter"/>
</dbReference>
<dbReference type="AlphaFoldDB" id="A0A7J8LA47"/>
<dbReference type="EMBL" id="JABEZX010000001">
    <property type="protein sequence ID" value="MBA0549320.1"/>
    <property type="molecule type" value="Genomic_DNA"/>
</dbReference>
<name>A0A7J8LA47_9ROSI</name>
<dbReference type="SUPFAM" id="SSF88798">
    <property type="entry name" value="N-terminal, heterodimerisation domain of RBP7 (RpoE)"/>
    <property type="match status" value="1"/>
</dbReference>
<evidence type="ECO:0000256" key="2">
    <source>
        <dbReference type="ARBA" id="ARBA00022478"/>
    </source>
</evidence>
<dbReference type="FunFam" id="3.30.1490.120:FF:000002">
    <property type="entry name" value="DNA-directed RNA polymerase III subunit RPC8"/>
    <property type="match status" value="1"/>
</dbReference>
<feature type="domain" description="RNA polymerase Rpb7-like N-terminal" evidence="5">
    <location>
        <begin position="8"/>
        <end position="64"/>
    </location>
</feature>
<evidence type="ECO:0000256" key="4">
    <source>
        <dbReference type="RuleBase" id="RU369086"/>
    </source>
</evidence>
<sequence>MFYLSLIEHTLRLPPHILHLPVDEAIKSELETLFLDKVIAKLGLCISVYDIRSIKGGFIFPGDGASTYTVEFRLIVFRPFIGEIIVAKLKESDASGLRCKSGRIFFYLYGFGCLV</sequence>
<comment type="caution">
    <text evidence="6">The sequence shown here is derived from an EMBL/GenBank/DDBJ whole genome shotgun (WGS) entry which is preliminary data.</text>
</comment>
<protein>
    <recommendedName>
        <fullName evidence="4">DNA-directed RNA polymerase subunit</fullName>
    </recommendedName>
</protein>
<evidence type="ECO:0000256" key="1">
    <source>
        <dbReference type="ARBA" id="ARBA00004123"/>
    </source>
</evidence>
<comment type="function">
    <text evidence="4">DNA-dependent RNA polymerase which catalyzes the transcription of DNA into RNA using the four ribonucleoside triphosphates as substrates.</text>
</comment>
<dbReference type="CDD" id="cd04330">
    <property type="entry name" value="RNAP_III_Rpc25_N"/>
    <property type="match status" value="1"/>
</dbReference>
<reference evidence="6 7" key="1">
    <citation type="journal article" date="2019" name="Genome Biol. Evol.">
        <title>Insights into the evolution of the New World diploid cottons (Gossypium, subgenus Houzingenia) based on genome sequencing.</title>
        <authorList>
            <person name="Grover C.E."/>
            <person name="Arick M.A. 2nd"/>
            <person name="Thrash A."/>
            <person name="Conover J.L."/>
            <person name="Sanders W.S."/>
            <person name="Peterson D.G."/>
            <person name="Frelichowski J.E."/>
            <person name="Scheffler J.A."/>
            <person name="Scheffler B.E."/>
            <person name="Wendel J.F."/>
        </authorList>
    </citation>
    <scope>NUCLEOTIDE SEQUENCE [LARGE SCALE GENOMIC DNA]</scope>
    <source>
        <strain evidence="6">157</strain>
        <tissue evidence="6">Leaf</tissue>
    </source>
</reference>
<keyword evidence="2 4" id="KW-0240">DNA-directed RNA polymerase</keyword>
<evidence type="ECO:0000256" key="3">
    <source>
        <dbReference type="ARBA" id="ARBA00023163"/>
    </source>
</evidence>
<evidence type="ECO:0000259" key="5">
    <source>
        <dbReference type="Pfam" id="PF03876"/>
    </source>
</evidence>
<dbReference type="PANTHER" id="PTHR12709">
    <property type="entry name" value="DNA-DIRECTED RNA POLYMERASE II, III"/>
    <property type="match status" value="1"/>
</dbReference>
<accession>A0A7J8LA47</accession>
<dbReference type="Pfam" id="PF03876">
    <property type="entry name" value="SHS2_Rpb7-N"/>
    <property type="match status" value="1"/>
</dbReference>
<proteinExistence type="predicted"/>
<dbReference type="InterPro" id="IPR005576">
    <property type="entry name" value="Rpb7-like_N"/>
</dbReference>
<evidence type="ECO:0000313" key="7">
    <source>
        <dbReference type="Proteomes" id="UP000593572"/>
    </source>
</evidence>
<keyword evidence="4" id="KW-0539">Nucleus</keyword>
<dbReference type="Proteomes" id="UP000593572">
    <property type="component" value="Unassembled WGS sequence"/>
</dbReference>
<dbReference type="Gene3D" id="3.30.1490.120">
    <property type="entry name" value="RNA polymerase Rpb7-like, N-terminal domain"/>
    <property type="match status" value="1"/>
</dbReference>
<dbReference type="InterPro" id="IPR036898">
    <property type="entry name" value="RNA_pol_Rpb7-like_N_sf"/>
</dbReference>
<gene>
    <name evidence="6" type="ORF">Golob_020356</name>
</gene>
<comment type="subcellular location">
    <subcellularLocation>
        <location evidence="1 4">Nucleus</location>
    </subcellularLocation>
</comment>